<proteinExistence type="inferred from homology"/>
<dbReference type="PROSITE" id="PS01211">
    <property type="entry name" value="UPF0001"/>
    <property type="match status" value="1"/>
</dbReference>
<dbReference type="PANTHER" id="PTHR10146">
    <property type="entry name" value="PROLINE SYNTHETASE CO-TRANSCRIBED BACTERIAL HOMOLOG PROTEIN"/>
    <property type="match status" value="1"/>
</dbReference>
<keyword evidence="1 2" id="KW-0663">Pyridoxal phosphate</keyword>
<feature type="domain" description="Alanine racemase N-terminal" evidence="5">
    <location>
        <begin position="10"/>
        <end position="228"/>
    </location>
</feature>
<dbReference type="EMBL" id="LICA01000001">
    <property type="protein sequence ID" value="KRO97481.1"/>
    <property type="molecule type" value="Genomic_DNA"/>
</dbReference>
<dbReference type="PANTHER" id="PTHR10146:SF14">
    <property type="entry name" value="PYRIDOXAL PHOSPHATE HOMEOSTASIS PROTEIN"/>
    <property type="match status" value="1"/>
</dbReference>
<sequence>MQDQSDKITALRSRLKLAAAEAQRPASDVTLLAVSKTRTPEQVKRAVDCGLTSFGENYLQEALKKVSALKALALDWHFIGPIQSNKTRQIAENFAWVHSIDRLKIAQRLSAQRPVTMLPLNICLQVNIDNEPTKAGFGSSELLQLIAEIARLPNLKLRGLMAIPEARKDLQEQRRPFHQLRKLKDEINQSLDNSQKLDTLSMGMSADLEAAILEGATIVRVGTDIFGPRNATAG</sequence>
<reference evidence="6 7" key="1">
    <citation type="submission" date="2015-10" db="EMBL/GenBank/DDBJ databases">
        <title>Metagenome-Assembled Genomes uncover a global brackish microbiome.</title>
        <authorList>
            <person name="Hugerth L.W."/>
            <person name="Larsson J."/>
            <person name="Alneberg J."/>
            <person name="Lindh M.V."/>
            <person name="Legrand C."/>
            <person name="Pinhassi J."/>
            <person name="Andersson A.F."/>
        </authorList>
    </citation>
    <scope>NUCLEOTIDE SEQUENCE [LARGE SCALE GENOMIC DNA]</scope>
    <source>
        <strain evidence="6">BACL26 MAG-121220-bin70</strain>
    </source>
</reference>
<dbReference type="InterPro" id="IPR001608">
    <property type="entry name" value="Ala_racemase_N"/>
</dbReference>
<dbReference type="PIRSF" id="PIRSF004848">
    <property type="entry name" value="YBL036c_PLPDEIII"/>
    <property type="match status" value="1"/>
</dbReference>
<dbReference type="InterPro" id="IPR011078">
    <property type="entry name" value="PyrdxlP_homeostasis"/>
</dbReference>
<comment type="caution">
    <text evidence="6">The sequence shown here is derived from an EMBL/GenBank/DDBJ whole genome shotgun (WGS) entry which is preliminary data.</text>
</comment>
<dbReference type="SUPFAM" id="SSF51419">
    <property type="entry name" value="PLP-binding barrel"/>
    <property type="match status" value="1"/>
</dbReference>
<dbReference type="CDD" id="cd06824">
    <property type="entry name" value="PLPDE_III_Yggs_like"/>
    <property type="match status" value="1"/>
</dbReference>
<dbReference type="GO" id="GO:0030170">
    <property type="term" value="F:pyridoxal phosphate binding"/>
    <property type="evidence" value="ECO:0007669"/>
    <property type="project" value="UniProtKB-UniRule"/>
</dbReference>
<dbReference type="Proteomes" id="UP000051213">
    <property type="component" value="Unassembled WGS sequence"/>
</dbReference>
<dbReference type="Pfam" id="PF01168">
    <property type="entry name" value="Ala_racemase_N"/>
    <property type="match status" value="1"/>
</dbReference>
<dbReference type="NCBIfam" id="TIGR00044">
    <property type="entry name" value="YggS family pyridoxal phosphate-dependent enzyme"/>
    <property type="match status" value="1"/>
</dbReference>
<comment type="function">
    <text evidence="2">Pyridoxal 5'-phosphate (PLP)-binding protein, which is involved in PLP homeostasis.</text>
</comment>
<evidence type="ECO:0000313" key="6">
    <source>
        <dbReference type="EMBL" id="KRO97481.1"/>
    </source>
</evidence>
<dbReference type="InterPro" id="IPR029066">
    <property type="entry name" value="PLP-binding_barrel"/>
</dbReference>
<evidence type="ECO:0000256" key="2">
    <source>
        <dbReference type="HAMAP-Rule" id="MF_02087"/>
    </source>
</evidence>
<accession>A0A0R2UDH3</accession>
<evidence type="ECO:0000256" key="3">
    <source>
        <dbReference type="PIRSR" id="PIRSR004848-1"/>
    </source>
</evidence>
<feature type="modified residue" description="N6-(pyridoxal phosphate)lysine" evidence="2 3">
    <location>
        <position position="36"/>
    </location>
</feature>
<evidence type="ECO:0000256" key="1">
    <source>
        <dbReference type="ARBA" id="ARBA00022898"/>
    </source>
</evidence>
<comment type="similarity">
    <text evidence="2 4">Belongs to the pyridoxal phosphate-binding protein YggS/PROSC family.</text>
</comment>
<evidence type="ECO:0000313" key="7">
    <source>
        <dbReference type="Proteomes" id="UP000051213"/>
    </source>
</evidence>
<name>A0A0R2UDH3_9GAMM</name>
<dbReference type="HAMAP" id="MF_02087">
    <property type="entry name" value="PLP_homeostasis"/>
    <property type="match status" value="1"/>
</dbReference>
<dbReference type="FunFam" id="3.20.20.10:FF:000018">
    <property type="entry name" value="Pyridoxal phosphate homeostasis protein"/>
    <property type="match status" value="1"/>
</dbReference>
<organism evidence="6 7">
    <name type="scientific">SAR92 bacterium BACL26 MAG-121220-bin70</name>
    <dbReference type="NCBI Taxonomy" id="1655626"/>
    <lineage>
        <taxon>Bacteria</taxon>
        <taxon>Pseudomonadati</taxon>
        <taxon>Pseudomonadota</taxon>
        <taxon>Gammaproteobacteria</taxon>
        <taxon>Cellvibrionales</taxon>
        <taxon>Porticoccaceae</taxon>
        <taxon>SAR92 clade</taxon>
    </lineage>
</organism>
<evidence type="ECO:0000259" key="5">
    <source>
        <dbReference type="Pfam" id="PF01168"/>
    </source>
</evidence>
<dbReference type="Gene3D" id="3.20.20.10">
    <property type="entry name" value="Alanine racemase"/>
    <property type="match status" value="1"/>
</dbReference>
<protein>
    <recommendedName>
        <fullName evidence="2">Pyridoxal phosphate homeostasis protein</fullName>
        <shortName evidence="2">PLP homeostasis protein</shortName>
    </recommendedName>
</protein>
<gene>
    <name evidence="6" type="ORF">ABS24_00305</name>
</gene>
<comment type="cofactor">
    <cofactor evidence="3">
        <name>pyridoxal 5'-phosphate</name>
        <dbReference type="ChEBI" id="CHEBI:597326"/>
    </cofactor>
</comment>
<dbReference type="AlphaFoldDB" id="A0A0R2UDH3"/>
<evidence type="ECO:0000256" key="4">
    <source>
        <dbReference type="RuleBase" id="RU004514"/>
    </source>
</evidence>